<dbReference type="Proteomes" id="UP001637994">
    <property type="component" value="Unassembled WGS sequence"/>
</dbReference>
<proteinExistence type="predicted"/>
<feature type="chain" id="PRO_5045538752" evidence="1">
    <location>
        <begin position="28"/>
        <end position="214"/>
    </location>
</feature>
<name>A0ABW9MDM0_9FIRM</name>
<keyword evidence="1" id="KW-0732">Signal</keyword>
<sequence length="214" mass="23816">MKNKKTKYFACLLSASILASPIGQAFASQCNIGMNKDDIKINSITQSSTKVTNQSILNNIEIKDEGDKRIVTITDSKTGEKNQLIANFKDNTLYSTITNKTIDLPADLSFYRVETTYETKRLTYKQISDSLGDKIDVASLVGLVMSYVPGLEGAGGVTVVISEIVRYYNNHLANKSTEHGLIFKIKKVRHIRRRGSKHNVAYRTSKTIVGVTKF</sequence>
<comment type="caution">
    <text evidence="2">The sequence shown here is derived from an EMBL/GenBank/DDBJ whole genome shotgun (WGS) entry which is preliminary data.</text>
</comment>
<dbReference type="RefSeq" id="WP_106461323.1">
    <property type="nucleotide sequence ID" value="NZ_JBGMEF010000011.1"/>
</dbReference>
<evidence type="ECO:0000313" key="3">
    <source>
        <dbReference type="Proteomes" id="UP001637994"/>
    </source>
</evidence>
<accession>A0ABW9MDM0</accession>
<feature type="signal peptide" evidence="1">
    <location>
        <begin position="1"/>
        <end position="27"/>
    </location>
</feature>
<dbReference type="EMBL" id="JBGMEF010000011">
    <property type="protein sequence ID" value="MFO3666557.1"/>
    <property type="molecule type" value="Genomic_DNA"/>
</dbReference>
<protein>
    <submittedName>
        <fullName evidence="2">Uncharacterized protein</fullName>
    </submittedName>
</protein>
<organism evidence="2 3">
    <name type="scientific">Anaerococcus kampingae</name>
    <dbReference type="NCBI Taxonomy" id="3115614"/>
    <lineage>
        <taxon>Bacteria</taxon>
        <taxon>Bacillati</taxon>
        <taxon>Bacillota</taxon>
        <taxon>Tissierellia</taxon>
        <taxon>Tissierellales</taxon>
        <taxon>Peptoniphilaceae</taxon>
        <taxon>Anaerococcus</taxon>
    </lineage>
</organism>
<reference evidence="2 3" key="1">
    <citation type="journal article" date="2025" name="Anaerobe">
        <title>Description of Anaerococcus kampingiae sp. nov., Anaerococcus groningensis sp. nov., Anaerococcus martiniensis sp. nov., and Anaerococcus cruorum sp. nov., isolated from human clinical specimens.</title>
        <authorList>
            <person name="Boiten K.E."/>
            <person name="Meijer J."/>
            <person name="van Wezel E.M."/>
            <person name="Veloo A.C.M."/>
        </authorList>
    </citation>
    <scope>NUCLEOTIDE SEQUENCE [LARGE SCALE GENOMIC DNA]</scope>
    <source>
        <strain evidence="2 3">ENR0874</strain>
    </source>
</reference>
<evidence type="ECO:0000256" key="1">
    <source>
        <dbReference type="SAM" id="SignalP"/>
    </source>
</evidence>
<gene>
    <name evidence="2" type="ORF">ACCQ42_02070</name>
</gene>
<evidence type="ECO:0000313" key="2">
    <source>
        <dbReference type="EMBL" id="MFO3666557.1"/>
    </source>
</evidence>
<keyword evidence="3" id="KW-1185">Reference proteome</keyword>